<reference evidence="1" key="1">
    <citation type="submission" date="2021-03" db="EMBL/GenBank/DDBJ databases">
        <title>Study of the foodborne Vibrio vulnificus isolates from China.</title>
        <authorList>
            <person name="Zheng Z."/>
            <person name="Ye L."/>
        </authorList>
    </citation>
    <scope>NUCLEOTIDE SEQUENCE</scope>
    <source>
        <strain evidence="1">Vv1582</strain>
    </source>
</reference>
<evidence type="ECO:0000313" key="1">
    <source>
        <dbReference type="EMBL" id="MBN8120518.1"/>
    </source>
</evidence>
<dbReference type="InterPro" id="IPR010982">
    <property type="entry name" value="Lambda_DNA-bd_dom_sf"/>
</dbReference>
<dbReference type="GO" id="GO:0003677">
    <property type="term" value="F:DNA binding"/>
    <property type="evidence" value="ECO:0007669"/>
    <property type="project" value="InterPro"/>
</dbReference>
<dbReference type="EMBL" id="JAFKOQ010000001">
    <property type="protein sequence ID" value="MBN8120518.1"/>
    <property type="molecule type" value="Genomic_DNA"/>
</dbReference>
<protein>
    <submittedName>
        <fullName evidence="1">Helix-turn-helix domain-containing protein</fullName>
    </submittedName>
</protein>
<organism evidence="1 2">
    <name type="scientific">Vibrio vulnificus</name>
    <dbReference type="NCBI Taxonomy" id="672"/>
    <lineage>
        <taxon>Bacteria</taxon>
        <taxon>Pseudomonadati</taxon>
        <taxon>Pseudomonadota</taxon>
        <taxon>Gammaproteobacteria</taxon>
        <taxon>Vibrionales</taxon>
        <taxon>Vibrionaceae</taxon>
        <taxon>Vibrio</taxon>
    </lineage>
</organism>
<dbReference type="Gene3D" id="1.10.260.40">
    <property type="entry name" value="lambda repressor-like DNA-binding domains"/>
    <property type="match status" value="1"/>
</dbReference>
<comment type="caution">
    <text evidence="1">The sequence shown here is derived from an EMBL/GenBank/DDBJ whole genome shotgun (WGS) entry which is preliminary data.</text>
</comment>
<dbReference type="Proteomes" id="UP000664056">
    <property type="component" value="Unassembled WGS sequence"/>
</dbReference>
<proteinExistence type="predicted"/>
<evidence type="ECO:0000313" key="2">
    <source>
        <dbReference type="Proteomes" id="UP000664056"/>
    </source>
</evidence>
<accession>A0AAW4H8N4</accession>
<dbReference type="RefSeq" id="WP_011152177.1">
    <property type="nucleotide sequence ID" value="NZ_CBCSFK010000001.1"/>
</dbReference>
<sequence>MNELKAYLSSLTMPEKESYAIRAGTTLRYLRKIVSIKRTTIHPKTCALLERESSGKVSRKDLRPDDWFEIWPELAVKEIVREAA</sequence>
<name>A0AAW4H8N4_VIBVL</name>
<dbReference type="AlphaFoldDB" id="A0AAW4H8N4"/>
<gene>
    <name evidence="1" type="ORF">J0J18_02145</name>
</gene>